<proteinExistence type="predicted"/>
<dbReference type="EMBL" id="JALJOR010000004">
    <property type="protein sequence ID" value="KAK9818143.1"/>
    <property type="molecule type" value="Genomic_DNA"/>
</dbReference>
<evidence type="ECO:0000313" key="4">
    <source>
        <dbReference type="Proteomes" id="UP001489004"/>
    </source>
</evidence>
<sequence length="168" mass="18857">MGRNNKNPFRGKQRLGDYKAAKGAKPKSQGKRPKRQGGPWGLVAVVGAFAVFFTGKLLYDRQKQKEHLQASRLILAGMRTKPIKFTEHATCRMGCRFIPQHEVMDVLQTGVVNDKKSEPKTRPCPKYVVDAQVGSHHKNVQAVFSACRDATNVVTVIDKDTEWECYCP</sequence>
<gene>
    <name evidence="3" type="ORF">WJX72_007775</name>
</gene>
<evidence type="ECO:0000256" key="2">
    <source>
        <dbReference type="SAM" id="Phobius"/>
    </source>
</evidence>
<protein>
    <submittedName>
        <fullName evidence="3">Uncharacterized protein</fullName>
    </submittedName>
</protein>
<evidence type="ECO:0000313" key="3">
    <source>
        <dbReference type="EMBL" id="KAK9818143.1"/>
    </source>
</evidence>
<name>A0AAW1QAG7_9CHLO</name>
<organism evidence="3 4">
    <name type="scientific">[Myrmecia] bisecta</name>
    <dbReference type="NCBI Taxonomy" id="41462"/>
    <lineage>
        <taxon>Eukaryota</taxon>
        <taxon>Viridiplantae</taxon>
        <taxon>Chlorophyta</taxon>
        <taxon>core chlorophytes</taxon>
        <taxon>Trebouxiophyceae</taxon>
        <taxon>Trebouxiales</taxon>
        <taxon>Trebouxiaceae</taxon>
        <taxon>Myrmecia</taxon>
    </lineage>
</organism>
<evidence type="ECO:0000256" key="1">
    <source>
        <dbReference type="SAM" id="MobiDB-lite"/>
    </source>
</evidence>
<feature type="transmembrane region" description="Helical" evidence="2">
    <location>
        <begin position="40"/>
        <end position="59"/>
    </location>
</feature>
<keyword evidence="2" id="KW-0812">Transmembrane</keyword>
<dbReference type="Pfam" id="PF14076">
    <property type="entry name" value="DUF4258"/>
    <property type="match status" value="1"/>
</dbReference>
<keyword evidence="4" id="KW-1185">Reference proteome</keyword>
<dbReference type="AlphaFoldDB" id="A0AAW1QAG7"/>
<keyword evidence="2" id="KW-0472">Membrane</keyword>
<feature type="compositionally biased region" description="Basic residues" evidence="1">
    <location>
        <begin position="22"/>
        <end position="35"/>
    </location>
</feature>
<dbReference type="Proteomes" id="UP001489004">
    <property type="component" value="Unassembled WGS sequence"/>
</dbReference>
<accession>A0AAW1QAG7</accession>
<comment type="caution">
    <text evidence="3">The sequence shown here is derived from an EMBL/GenBank/DDBJ whole genome shotgun (WGS) entry which is preliminary data.</text>
</comment>
<dbReference type="InterPro" id="IPR025354">
    <property type="entry name" value="DUF4258"/>
</dbReference>
<keyword evidence="2" id="KW-1133">Transmembrane helix</keyword>
<feature type="region of interest" description="Disordered" evidence="1">
    <location>
        <begin position="1"/>
        <end position="37"/>
    </location>
</feature>
<reference evidence="3 4" key="1">
    <citation type="journal article" date="2024" name="Nat. Commun.">
        <title>Phylogenomics reveals the evolutionary origins of lichenization in chlorophyte algae.</title>
        <authorList>
            <person name="Puginier C."/>
            <person name="Libourel C."/>
            <person name="Otte J."/>
            <person name="Skaloud P."/>
            <person name="Haon M."/>
            <person name="Grisel S."/>
            <person name="Petersen M."/>
            <person name="Berrin J.G."/>
            <person name="Delaux P.M."/>
            <person name="Dal Grande F."/>
            <person name="Keller J."/>
        </authorList>
    </citation>
    <scope>NUCLEOTIDE SEQUENCE [LARGE SCALE GENOMIC DNA]</scope>
    <source>
        <strain evidence="3 4">SAG 2043</strain>
    </source>
</reference>